<feature type="chain" id="PRO_5025683498" description="Extracellular membrane protein CFEM domain-containing protein" evidence="1">
    <location>
        <begin position="21"/>
        <end position="278"/>
    </location>
</feature>
<dbReference type="Proteomes" id="UP000799539">
    <property type="component" value="Unassembled WGS sequence"/>
</dbReference>
<organism evidence="2 3">
    <name type="scientific">Cercospora zeae-maydis SCOH1-5</name>
    <dbReference type="NCBI Taxonomy" id="717836"/>
    <lineage>
        <taxon>Eukaryota</taxon>
        <taxon>Fungi</taxon>
        <taxon>Dikarya</taxon>
        <taxon>Ascomycota</taxon>
        <taxon>Pezizomycotina</taxon>
        <taxon>Dothideomycetes</taxon>
        <taxon>Dothideomycetidae</taxon>
        <taxon>Mycosphaerellales</taxon>
        <taxon>Mycosphaerellaceae</taxon>
        <taxon>Cercospora</taxon>
    </lineage>
</organism>
<accession>A0A6A6FA21</accession>
<protein>
    <recommendedName>
        <fullName evidence="4">Extracellular membrane protein CFEM domain-containing protein</fullName>
    </recommendedName>
</protein>
<dbReference type="OrthoDB" id="3645034at2759"/>
<evidence type="ECO:0008006" key="4">
    <source>
        <dbReference type="Google" id="ProtNLM"/>
    </source>
</evidence>
<evidence type="ECO:0000313" key="2">
    <source>
        <dbReference type="EMBL" id="KAF2210270.1"/>
    </source>
</evidence>
<dbReference type="EMBL" id="ML992682">
    <property type="protein sequence ID" value="KAF2210270.1"/>
    <property type="molecule type" value="Genomic_DNA"/>
</dbReference>
<reference evidence="2" key="1">
    <citation type="journal article" date="2020" name="Stud. Mycol.">
        <title>101 Dothideomycetes genomes: a test case for predicting lifestyles and emergence of pathogens.</title>
        <authorList>
            <person name="Haridas S."/>
            <person name="Albert R."/>
            <person name="Binder M."/>
            <person name="Bloem J."/>
            <person name="Labutti K."/>
            <person name="Salamov A."/>
            <person name="Andreopoulos B."/>
            <person name="Baker S."/>
            <person name="Barry K."/>
            <person name="Bills G."/>
            <person name="Bluhm B."/>
            <person name="Cannon C."/>
            <person name="Castanera R."/>
            <person name="Culley D."/>
            <person name="Daum C."/>
            <person name="Ezra D."/>
            <person name="Gonzalez J."/>
            <person name="Henrissat B."/>
            <person name="Kuo A."/>
            <person name="Liang C."/>
            <person name="Lipzen A."/>
            <person name="Lutzoni F."/>
            <person name="Magnuson J."/>
            <person name="Mondo S."/>
            <person name="Nolan M."/>
            <person name="Ohm R."/>
            <person name="Pangilinan J."/>
            <person name="Park H.-J."/>
            <person name="Ramirez L."/>
            <person name="Alfaro M."/>
            <person name="Sun H."/>
            <person name="Tritt A."/>
            <person name="Yoshinaga Y."/>
            <person name="Zwiers L.-H."/>
            <person name="Turgeon B."/>
            <person name="Goodwin S."/>
            <person name="Spatafora J."/>
            <person name="Crous P."/>
            <person name="Grigoriev I."/>
        </authorList>
    </citation>
    <scope>NUCLEOTIDE SEQUENCE</scope>
    <source>
        <strain evidence="2">SCOH1-5</strain>
    </source>
</reference>
<dbReference type="AlphaFoldDB" id="A0A6A6FA21"/>
<gene>
    <name evidence="2" type="ORF">CERZMDRAFT_99688</name>
</gene>
<sequence>MNFLISILGILSSLSFLAAAAQPTAQHSASAPLTAAADTSISSASTIPIQRPVIKSSLQTSAVPPTADSIAAPAPLSPSHLQPLGKCGPVCTRFSPSGVCANSVDGCTPDGSQVGRELARHPPPSHASGLSKLVPQDRILAILAGGGVIAGMVDWRLGVVMLFASSLPERVVWGAAAAAAPVIREQGVAMEQSEVTGEADQKEEGEADCRLVCTFTDPRHICRKYVCDCSGDWGRRDVAGIEDEEVVSTATTQILPNGIAARQYVQCRPWETPMPLAV</sequence>
<evidence type="ECO:0000313" key="3">
    <source>
        <dbReference type="Proteomes" id="UP000799539"/>
    </source>
</evidence>
<feature type="signal peptide" evidence="1">
    <location>
        <begin position="1"/>
        <end position="20"/>
    </location>
</feature>
<keyword evidence="3" id="KW-1185">Reference proteome</keyword>
<name>A0A6A6FA21_9PEZI</name>
<keyword evidence="1" id="KW-0732">Signal</keyword>
<evidence type="ECO:0000256" key="1">
    <source>
        <dbReference type="SAM" id="SignalP"/>
    </source>
</evidence>
<proteinExistence type="predicted"/>